<dbReference type="PANTHER" id="PTHR11839:SF12">
    <property type="entry name" value="ADP COMPOUNDS HYDROLASE NUDE"/>
    <property type="match status" value="1"/>
</dbReference>
<keyword evidence="5" id="KW-1185">Reference proteome</keyword>
<comment type="cofactor">
    <cofactor evidence="1">
        <name>Mg(2+)</name>
        <dbReference type="ChEBI" id="CHEBI:18420"/>
    </cofactor>
</comment>
<dbReference type="Gene3D" id="3.90.79.10">
    <property type="entry name" value="Nucleoside Triphosphate Pyrophosphohydrolase"/>
    <property type="match status" value="1"/>
</dbReference>
<feature type="domain" description="Nudix hydrolase" evidence="3">
    <location>
        <begin position="42"/>
        <end position="170"/>
    </location>
</feature>
<dbReference type="InterPro" id="IPR000086">
    <property type="entry name" value="NUDIX_hydrolase_dom"/>
</dbReference>
<dbReference type="EMBL" id="CP022684">
    <property type="protein sequence ID" value="AUM12489.1"/>
    <property type="molecule type" value="Genomic_DNA"/>
</dbReference>
<dbReference type="GO" id="GO:0019144">
    <property type="term" value="F:ADP-sugar diphosphatase activity"/>
    <property type="evidence" value="ECO:0007669"/>
    <property type="project" value="TreeGrafter"/>
</dbReference>
<accession>A0A2K9LJE9</accession>
<name>A0A2K9LJE9_9GAMM</name>
<protein>
    <submittedName>
        <fullName evidence="4">ADP compounds hydrolase NudE</fullName>
    </submittedName>
</protein>
<evidence type="ECO:0000256" key="2">
    <source>
        <dbReference type="ARBA" id="ARBA00022801"/>
    </source>
</evidence>
<dbReference type="GO" id="GO:0006753">
    <property type="term" value="P:nucleoside phosphate metabolic process"/>
    <property type="evidence" value="ECO:0007669"/>
    <property type="project" value="TreeGrafter"/>
</dbReference>
<dbReference type="PROSITE" id="PS51462">
    <property type="entry name" value="NUDIX"/>
    <property type="match status" value="1"/>
</dbReference>
<dbReference type="RefSeq" id="WP_101893856.1">
    <property type="nucleotide sequence ID" value="NZ_CP022684.1"/>
</dbReference>
<dbReference type="GO" id="GO:0019693">
    <property type="term" value="P:ribose phosphate metabolic process"/>
    <property type="evidence" value="ECO:0007669"/>
    <property type="project" value="TreeGrafter"/>
</dbReference>
<dbReference type="PANTHER" id="PTHR11839">
    <property type="entry name" value="UDP/ADP-SUGAR PYROPHOSPHATASE"/>
    <property type="match status" value="1"/>
</dbReference>
<dbReference type="OrthoDB" id="9806150at2"/>
<evidence type="ECO:0000313" key="4">
    <source>
        <dbReference type="EMBL" id="AUM12489.1"/>
    </source>
</evidence>
<dbReference type="AlphaFoldDB" id="A0A2K9LJE9"/>
<reference evidence="5" key="1">
    <citation type="submission" date="2017-08" db="EMBL/GenBank/DDBJ databases">
        <title>Direct submision.</title>
        <authorList>
            <person name="Kim S.-J."/>
            <person name="Rhee S.-K."/>
        </authorList>
    </citation>
    <scope>NUCLEOTIDE SEQUENCE [LARGE SCALE GENOMIC DNA]</scope>
    <source>
        <strain evidence="5">GI5</strain>
    </source>
</reference>
<dbReference type="FunFam" id="3.90.79.10:FF:000006">
    <property type="entry name" value="ADP compounds hydrolase NudE"/>
    <property type="match status" value="1"/>
</dbReference>
<dbReference type="InterPro" id="IPR015797">
    <property type="entry name" value="NUDIX_hydrolase-like_dom_sf"/>
</dbReference>
<organism evidence="4 5">
    <name type="scientific">Ketobacter alkanivorans</name>
    <dbReference type="NCBI Taxonomy" id="1917421"/>
    <lineage>
        <taxon>Bacteria</taxon>
        <taxon>Pseudomonadati</taxon>
        <taxon>Pseudomonadota</taxon>
        <taxon>Gammaproteobacteria</taxon>
        <taxon>Pseudomonadales</taxon>
        <taxon>Ketobacteraceae</taxon>
        <taxon>Ketobacter</taxon>
    </lineage>
</organism>
<dbReference type="InterPro" id="IPR020084">
    <property type="entry name" value="NUDIX_hydrolase_CS"/>
</dbReference>
<dbReference type="NCBIfam" id="NF008736">
    <property type="entry name" value="PRK11762.1"/>
    <property type="match status" value="1"/>
</dbReference>
<evidence type="ECO:0000313" key="5">
    <source>
        <dbReference type="Proteomes" id="UP000235116"/>
    </source>
</evidence>
<dbReference type="PROSITE" id="PS00893">
    <property type="entry name" value="NUDIX_BOX"/>
    <property type="match status" value="1"/>
</dbReference>
<proteinExistence type="predicted"/>
<dbReference type="Pfam" id="PF00293">
    <property type="entry name" value="NUDIX"/>
    <property type="match status" value="1"/>
</dbReference>
<evidence type="ECO:0000259" key="3">
    <source>
        <dbReference type="PROSITE" id="PS51462"/>
    </source>
</evidence>
<dbReference type="Proteomes" id="UP000235116">
    <property type="component" value="Chromosome"/>
</dbReference>
<dbReference type="KEGG" id="kak:Kalk_08670"/>
<keyword evidence="2 4" id="KW-0378">Hydrolase</keyword>
<evidence type="ECO:0000256" key="1">
    <source>
        <dbReference type="ARBA" id="ARBA00001946"/>
    </source>
</evidence>
<sequence>MPQKPTILDHELVAESRLFGIERLQLRFSNGEERVYERLRTPRIPAVLVVAVKENGNVLLIREYACGTHDYQLALPKGAMDGQETMFEAANRELMEEAGHGANQLTELKTLSMSPGYMGHMIHVVMAEDLYEKTLPGDEPEAIEVIEHPLEDIDSLLAAEDFTEARSLAALYMARDIIRNRK</sequence>
<dbReference type="SUPFAM" id="SSF55811">
    <property type="entry name" value="Nudix"/>
    <property type="match status" value="1"/>
</dbReference>
<gene>
    <name evidence="4" type="ORF">Kalk_08670</name>
</gene>
<dbReference type="GO" id="GO:0005829">
    <property type="term" value="C:cytosol"/>
    <property type="evidence" value="ECO:0007669"/>
    <property type="project" value="TreeGrafter"/>
</dbReference>